<reference evidence="7 8" key="1">
    <citation type="submission" date="2017-04" db="EMBL/GenBank/DDBJ databases">
        <title>Genome Sequence of the Model Brown-Rot Fungus Postia placenta SB12.</title>
        <authorList>
            <consortium name="DOE Joint Genome Institute"/>
            <person name="Gaskell J."/>
            <person name="Kersten P."/>
            <person name="Larrondo L.F."/>
            <person name="Canessa P."/>
            <person name="Martinez D."/>
            <person name="Hibbett D."/>
            <person name="Schmoll M."/>
            <person name="Kubicek C.P."/>
            <person name="Martinez A.T."/>
            <person name="Yadav J."/>
            <person name="Master E."/>
            <person name="Magnuson J.K."/>
            <person name="James T."/>
            <person name="Yaver D."/>
            <person name="Berka R."/>
            <person name="Labutti K."/>
            <person name="Lipzen A."/>
            <person name="Aerts A."/>
            <person name="Barry K."/>
            <person name="Henrissat B."/>
            <person name="Blanchette R."/>
            <person name="Grigoriev I."/>
            <person name="Cullen D."/>
        </authorList>
    </citation>
    <scope>NUCLEOTIDE SEQUENCE [LARGE SCALE GENOMIC DNA]</scope>
    <source>
        <strain evidence="7 8">MAD-698-R-SB12</strain>
    </source>
</reference>
<accession>A0A1X6N6E6</accession>
<comment type="similarity">
    <text evidence="2">Belongs to the purine-cytosine permease (2.A.39) family.</text>
</comment>
<name>A0A1X6N6E6_9APHY</name>
<evidence type="ECO:0000256" key="6">
    <source>
        <dbReference type="SAM" id="Phobius"/>
    </source>
</evidence>
<gene>
    <name evidence="7" type="ORF">POSPLADRAFT_1138566</name>
</gene>
<dbReference type="EMBL" id="KZ110594">
    <property type="protein sequence ID" value="OSX63983.1"/>
    <property type="molecule type" value="Genomic_DNA"/>
</dbReference>
<dbReference type="Proteomes" id="UP000194127">
    <property type="component" value="Unassembled WGS sequence"/>
</dbReference>
<dbReference type="GO" id="GO:0015205">
    <property type="term" value="F:nucleobase transmembrane transporter activity"/>
    <property type="evidence" value="ECO:0007669"/>
    <property type="project" value="TreeGrafter"/>
</dbReference>
<feature type="transmembrane region" description="Helical" evidence="6">
    <location>
        <begin position="52"/>
        <end position="73"/>
    </location>
</feature>
<dbReference type="InterPro" id="IPR045225">
    <property type="entry name" value="Uracil/uridine/allantoin_perm"/>
</dbReference>
<keyword evidence="5 6" id="KW-0472">Membrane</keyword>
<keyword evidence="8" id="KW-1185">Reference proteome</keyword>
<evidence type="ECO:0000256" key="5">
    <source>
        <dbReference type="ARBA" id="ARBA00023136"/>
    </source>
</evidence>
<evidence type="ECO:0000313" key="8">
    <source>
        <dbReference type="Proteomes" id="UP000194127"/>
    </source>
</evidence>
<protein>
    <submittedName>
        <fullName evidence="7">Uncharacterized protein</fullName>
    </submittedName>
</protein>
<sequence length="113" mass="12419">MRIPPEKLQKPFIISSVMFGGTLLGLLIWAVSNVHSAGPLFKEPGKPENGSIGWAMMFGITAILGSWGGGTLGQSDWTRYANRPWIIVTSCAQQITGQLIWEPFQLLSLLQDF</sequence>
<feature type="transmembrane region" description="Helical" evidence="6">
    <location>
        <begin position="12"/>
        <end position="32"/>
    </location>
</feature>
<dbReference type="Pfam" id="PF02133">
    <property type="entry name" value="Transp_cyt_pur"/>
    <property type="match status" value="1"/>
</dbReference>
<keyword evidence="4 6" id="KW-1133">Transmembrane helix</keyword>
<proteinExistence type="inferred from homology"/>
<dbReference type="PANTHER" id="PTHR30618">
    <property type="entry name" value="NCS1 FAMILY PURINE/PYRIMIDINE TRANSPORTER"/>
    <property type="match status" value="1"/>
</dbReference>
<comment type="subcellular location">
    <subcellularLocation>
        <location evidence="1">Membrane</location>
        <topology evidence="1">Multi-pass membrane protein</topology>
    </subcellularLocation>
</comment>
<organism evidence="7 8">
    <name type="scientific">Postia placenta MAD-698-R-SB12</name>
    <dbReference type="NCBI Taxonomy" id="670580"/>
    <lineage>
        <taxon>Eukaryota</taxon>
        <taxon>Fungi</taxon>
        <taxon>Dikarya</taxon>
        <taxon>Basidiomycota</taxon>
        <taxon>Agaricomycotina</taxon>
        <taxon>Agaricomycetes</taxon>
        <taxon>Polyporales</taxon>
        <taxon>Adustoporiaceae</taxon>
        <taxon>Rhodonia</taxon>
    </lineage>
</organism>
<evidence type="ECO:0000313" key="7">
    <source>
        <dbReference type="EMBL" id="OSX63983.1"/>
    </source>
</evidence>
<dbReference type="InterPro" id="IPR001248">
    <property type="entry name" value="Pur-cyt_permease"/>
</dbReference>
<evidence type="ECO:0000256" key="3">
    <source>
        <dbReference type="ARBA" id="ARBA00022692"/>
    </source>
</evidence>
<dbReference type="RefSeq" id="XP_024340777.1">
    <property type="nucleotide sequence ID" value="XM_024484922.1"/>
</dbReference>
<dbReference type="OrthoDB" id="2018619at2759"/>
<dbReference type="PANTHER" id="PTHR30618:SF15">
    <property type="entry name" value="NICOTINAMIDE RIBOSIDE TRANSPORTER 1-RELATED"/>
    <property type="match status" value="1"/>
</dbReference>
<dbReference type="GO" id="GO:0005886">
    <property type="term" value="C:plasma membrane"/>
    <property type="evidence" value="ECO:0007669"/>
    <property type="project" value="TreeGrafter"/>
</dbReference>
<evidence type="ECO:0000256" key="2">
    <source>
        <dbReference type="ARBA" id="ARBA00008974"/>
    </source>
</evidence>
<dbReference type="AlphaFoldDB" id="A0A1X6N6E6"/>
<dbReference type="Gene3D" id="1.10.4160.10">
    <property type="entry name" value="Hydantoin permease"/>
    <property type="match status" value="1"/>
</dbReference>
<evidence type="ECO:0000256" key="4">
    <source>
        <dbReference type="ARBA" id="ARBA00022989"/>
    </source>
</evidence>
<dbReference type="GeneID" id="36329871"/>
<keyword evidence="3 6" id="KW-0812">Transmembrane</keyword>
<evidence type="ECO:0000256" key="1">
    <source>
        <dbReference type="ARBA" id="ARBA00004141"/>
    </source>
</evidence>